<dbReference type="AlphaFoldDB" id="A0AA88US39"/>
<evidence type="ECO:0000259" key="2">
    <source>
        <dbReference type="Pfam" id="PF07859"/>
    </source>
</evidence>
<protein>
    <recommendedName>
        <fullName evidence="2">Alpha/beta hydrolase fold-3 domain-containing protein</fullName>
    </recommendedName>
</protein>
<dbReference type="Gene3D" id="3.40.50.1820">
    <property type="entry name" value="alpha/beta hydrolase"/>
    <property type="match status" value="1"/>
</dbReference>
<keyword evidence="4" id="KW-1185">Reference proteome</keyword>
<dbReference type="InterPro" id="IPR029058">
    <property type="entry name" value="AB_hydrolase_fold"/>
</dbReference>
<feature type="domain" description="Alpha/beta hydrolase fold-3" evidence="2">
    <location>
        <begin position="2"/>
        <end position="143"/>
    </location>
</feature>
<comment type="similarity">
    <text evidence="1">Belongs to the 'GDXG' lipolytic enzyme family.</text>
</comment>
<dbReference type="InterPro" id="IPR050466">
    <property type="entry name" value="Carboxylest/Gibb_receptor"/>
</dbReference>
<dbReference type="SUPFAM" id="SSF53474">
    <property type="entry name" value="alpha/beta-Hydrolases"/>
    <property type="match status" value="1"/>
</dbReference>
<comment type="caution">
    <text evidence="3">The sequence shown here is derived from an EMBL/GenBank/DDBJ whole genome shotgun (WGS) entry which is preliminary data.</text>
</comment>
<evidence type="ECO:0000313" key="4">
    <source>
        <dbReference type="Proteomes" id="UP001187471"/>
    </source>
</evidence>
<dbReference type="PANTHER" id="PTHR23024">
    <property type="entry name" value="ARYLACETAMIDE DEACETYLASE"/>
    <property type="match status" value="1"/>
</dbReference>
<name>A0AA88US39_9ASTE</name>
<organism evidence="3 4">
    <name type="scientific">Escallonia rubra</name>
    <dbReference type="NCBI Taxonomy" id="112253"/>
    <lineage>
        <taxon>Eukaryota</taxon>
        <taxon>Viridiplantae</taxon>
        <taxon>Streptophyta</taxon>
        <taxon>Embryophyta</taxon>
        <taxon>Tracheophyta</taxon>
        <taxon>Spermatophyta</taxon>
        <taxon>Magnoliopsida</taxon>
        <taxon>eudicotyledons</taxon>
        <taxon>Gunneridae</taxon>
        <taxon>Pentapetalae</taxon>
        <taxon>asterids</taxon>
        <taxon>campanulids</taxon>
        <taxon>Escalloniales</taxon>
        <taxon>Escalloniaceae</taxon>
        <taxon>Escallonia</taxon>
    </lineage>
</organism>
<dbReference type="InterPro" id="IPR013094">
    <property type="entry name" value="AB_hydrolase_3"/>
</dbReference>
<sequence>MSGVSAGANIAHNVAMMAGNSGSKLGVEILGVGLDHPYFWGSDAIGSEGVHRESITVLTKSIMDRLWPFVCPSNPDNDDPRINPVAEGAPSLVGLGCRRVFVSVAGKDLLRDRGWMYYEALSRSGWMGVVEIHETDGEDHGFHFRNLDCEKAKDLIRRQAAFFNSKLINRSI</sequence>
<evidence type="ECO:0000256" key="1">
    <source>
        <dbReference type="ARBA" id="ARBA00010515"/>
    </source>
</evidence>
<dbReference type="Proteomes" id="UP001187471">
    <property type="component" value="Unassembled WGS sequence"/>
</dbReference>
<reference evidence="3" key="1">
    <citation type="submission" date="2022-12" db="EMBL/GenBank/DDBJ databases">
        <title>Draft genome assemblies for two species of Escallonia (Escalloniales).</title>
        <authorList>
            <person name="Chanderbali A."/>
            <person name="Dervinis C."/>
            <person name="Anghel I."/>
            <person name="Soltis D."/>
            <person name="Soltis P."/>
            <person name="Zapata F."/>
        </authorList>
    </citation>
    <scope>NUCLEOTIDE SEQUENCE</scope>
    <source>
        <strain evidence="3">UCBG92.1500</strain>
        <tissue evidence="3">Leaf</tissue>
    </source>
</reference>
<evidence type="ECO:0000313" key="3">
    <source>
        <dbReference type="EMBL" id="KAK2992281.1"/>
    </source>
</evidence>
<dbReference type="EMBL" id="JAVXUO010000422">
    <property type="protein sequence ID" value="KAK2992281.1"/>
    <property type="molecule type" value="Genomic_DNA"/>
</dbReference>
<dbReference type="GO" id="GO:0016787">
    <property type="term" value="F:hydrolase activity"/>
    <property type="evidence" value="ECO:0007669"/>
    <property type="project" value="InterPro"/>
</dbReference>
<proteinExistence type="inferred from homology"/>
<gene>
    <name evidence="3" type="ORF">RJ640_020274</name>
</gene>
<dbReference type="Pfam" id="PF07859">
    <property type="entry name" value="Abhydrolase_3"/>
    <property type="match status" value="1"/>
</dbReference>
<accession>A0AA88US39</accession>
<dbReference type="PANTHER" id="PTHR23024:SF458">
    <property type="entry name" value="ALPHA_BETA HYDROLASE FOLD-3 DOMAIN-CONTAINING PROTEIN"/>
    <property type="match status" value="1"/>
</dbReference>